<comment type="caution">
    <text evidence="2">The sequence shown here is derived from an EMBL/GenBank/DDBJ whole genome shotgun (WGS) entry which is preliminary data.</text>
</comment>
<keyword evidence="3" id="KW-1185">Reference proteome</keyword>
<keyword evidence="1" id="KW-0812">Transmembrane</keyword>
<name>A0ABU0JXH7_9BACL</name>
<feature type="transmembrane region" description="Helical" evidence="1">
    <location>
        <begin position="272"/>
        <end position="292"/>
    </location>
</feature>
<feature type="transmembrane region" description="Helical" evidence="1">
    <location>
        <begin position="242"/>
        <end position="260"/>
    </location>
</feature>
<proteinExistence type="predicted"/>
<evidence type="ECO:0000313" key="2">
    <source>
        <dbReference type="EMBL" id="MDQ0481773.1"/>
    </source>
</evidence>
<dbReference type="Proteomes" id="UP001226720">
    <property type="component" value="Unassembled WGS sequence"/>
</dbReference>
<dbReference type="EMBL" id="JAUSWM010000001">
    <property type="protein sequence ID" value="MDQ0481773.1"/>
    <property type="molecule type" value="Genomic_DNA"/>
</dbReference>
<dbReference type="InterPro" id="IPR025695">
    <property type="entry name" value="DoxX-like"/>
</dbReference>
<keyword evidence="1" id="KW-1133">Transmembrane helix</keyword>
<evidence type="ECO:0008006" key="4">
    <source>
        <dbReference type="Google" id="ProtNLM"/>
    </source>
</evidence>
<keyword evidence="1" id="KW-0472">Membrane</keyword>
<dbReference type="Pfam" id="PF13781">
    <property type="entry name" value="DoxX_3"/>
    <property type="match status" value="1"/>
</dbReference>
<dbReference type="RefSeq" id="WP_307070881.1">
    <property type="nucleotide sequence ID" value="NZ_JAQRMZ010000002.1"/>
</dbReference>
<organism evidence="2 3">
    <name type="scientific">Guptibacillus hwajinpoensis</name>
    <dbReference type="NCBI Taxonomy" id="208199"/>
    <lineage>
        <taxon>Bacteria</taxon>
        <taxon>Bacillati</taxon>
        <taxon>Bacillota</taxon>
        <taxon>Bacilli</taxon>
        <taxon>Bacillales</taxon>
        <taxon>Guptibacillaceae</taxon>
        <taxon>Guptibacillus</taxon>
    </lineage>
</organism>
<feature type="transmembrane region" description="Helical" evidence="1">
    <location>
        <begin position="174"/>
        <end position="195"/>
    </location>
</feature>
<protein>
    <recommendedName>
        <fullName evidence="4">DoxX-like family protein</fullName>
    </recommendedName>
</protein>
<gene>
    <name evidence="2" type="ORF">QO000_000726</name>
</gene>
<sequence length="302" mass="34887">MMNRKPIYVEIPIEAEMEDLWKASQTPQLHEQWDVRFSSITYLPKRDERDPQDFSYKTKLGFGKSIEGWGRSVGTFNGKDGSRTSSLHFGTDQAISIISEGKGYWKYIKNEDSTLTFLTQYDYKTRFGKFGTLVDTYLFRPLIDWGTALSFDVLKRWLEKGEAPRSQYSRFLSYWMLTLLFFFVWVYHGLVPKVISMHPEEVSMTASLLPSNLEASSVVYAIGMSEILFGCLWLFIRKREWLFRLQILAFPILTISAIIADPSTLTHPFSPLTFNSSLLVLSVIGLMMSRDVPSARSCKRKR</sequence>
<dbReference type="SUPFAM" id="SSF55961">
    <property type="entry name" value="Bet v1-like"/>
    <property type="match status" value="1"/>
</dbReference>
<feature type="transmembrane region" description="Helical" evidence="1">
    <location>
        <begin position="215"/>
        <end position="235"/>
    </location>
</feature>
<reference evidence="2" key="1">
    <citation type="submission" date="2023-07" db="EMBL/GenBank/DDBJ databases">
        <title>Genomic Encyclopedia of Type Strains, Phase IV (KMG-IV): sequencing the most valuable type-strain genomes for metagenomic binning, comparative biology and taxonomic classification.</title>
        <authorList>
            <person name="Goeker M."/>
        </authorList>
    </citation>
    <scope>NUCLEOTIDE SEQUENCE [LARGE SCALE GENOMIC DNA]</scope>
    <source>
        <strain evidence="2">JSM 076093</strain>
    </source>
</reference>
<accession>A0ABU0JXH7</accession>
<evidence type="ECO:0000313" key="3">
    <source>
        <dbReference type="Proteomes" id="UP001226720"/>
    </source>
</evidence>
<evidence type="ECO:0000256" key="1">
    <source>
        <dbReference type="SAM" id="Phobius"/>
    </source>
</evidence>
<dbReference type="GeneID" id="301326078"/>